<organism evidence="2 3">
    <name type="scientific">Ziziphus jujuba var. spinosa</name>
    <dbReference type="NCBI Taxonomy" id="714518"/>
    <lineage>
        <taxon>Eukaryota</taxon>
        <taxon>Viridiplantae</taxon>
        <taxon>Streptophyta</taxon>
        <taxon>Embryophyta</taxon>
        <taxon>Tracheophyta</taxon>
        <taxon>Spermatophyta</taxon>
        <taxon>Magnoliopsida</taxon>
        <taxon>eudicotyledons</taxon>
        <taxon>Gunneridae</taxon>
        <taxon>Pentapetalae</taxon>
        <taxon>rosids</taxon>
        <taxon>fabids</taxon>
        <taxon>Rosales</taxon>
        <taxon>Rhamnaceae</taxon>
        <taxon>Paliureae</taxon>
        <taxon>Ziziphus</taxon>
    </lineage>
</organism>
<comment type="similarity">
    <text evidence="1">Belongs to the ARG7 family.</text>
</comment>
<sequence length="148" mass="16902">MISPKKLIRMARKWQKLAVLSRKRISIPRTNEDMDAENSSKLSMVDKGHFVIYTEDQKRFVMPLAYLNNDILRKLFKMSEEEFGLSSNGPIILPCDSTLMEYVVMLIRRGISKDLEKALLKSIDTSRCSLSSSFHQGDASHPSLICGY</sequence>
<dbReference type="OrthoDB" id="1936278at2759"/>
<evidence type="ECO:0000256" key="1">
    <source>
        <dbReference type="ARBA" id="ARBA00006974"/>
    </source>
</evidence>
<protein>
    <recommendedName>
        <fullName evidence="4">Auxin-responsive protein SAUR68-like</fullName>
    </recommendedName>
</protein>
<reference evidence="2" key="1">
    <citation type="journal article" date="2021" name="Front. Plant Sci.">
        <title>Chromosome-Scale Genome Assembly for Chinese Sour Jujube and Insights Into Its Genome Evolution and Domestication Signature.</title>
        <authorList>
            <person name="Shen L.-Y."/>
            <person name="Luo H."/>
            <person name="Wang X.-L."/>
            <person name="Wang X.-M."/>
            <person name="Qiu X.-J."/>
            <person name="Liu H."/>
            <person name="Zhou S.-S."/>
            <person name="Jia K.-H."/>
            <person name="Nie S."/>
            <person name="Bao Y.-T."/>
            <person name="Zhang R.-G."/>
            <person name="Yun Q.-Z."/>
            <person name="Chai Y.-H."/>
            <person name="Lu J.-Y."/>
            <person name="Li Y."/>
            <person name="Zhao S.-W."/>
            <person name="Mao J.-F."/>
            <person name="Jia S.-G."/>
            <person name="Mao Y.-M."/>
        </authorList>
    </citation>
    <scope>NUCLEOTIDE SEQUENCE</scope>
    <source>
        <strain evidence="2">AT0</strain>
        <tissue evidence="2">Leaf</tissue>
    </source>
</reference>
<name>A0A978UTW7_ZIZJJ</name>
<dbReference type="AlphaFoldDB" id="A0A978UTW7"/>
<accession>A0A978UTW7</accession>
<dbReference type="EMBL" id="JAEACU010000009">
    <property type="protein sequence ID" value="KAH7518317.1"/>
    <property type="molecule type" value="Genomic_DNA"/>
</dbReference>
<comment type="caution">
    <text evidence="2">The sequence shown here is derived from an EMBL/GenBank/DDBJ whole genome shotgun (WGS) entry which is preliminary data.</text>
</comment>
<dbReference type="GO" id="GO:0009733">
    <property type="term" value="P:response to auxin"/>
    <property type="evidence" value="ECO:0007669"/>
    <property type="project" value="InterPro"/>
</dbReference>
<evidence type="ECO:0008006" key="4">
    <source>
        <dbReference type="Google" id="ProtNLM"/>
    </source>
</evidence>
<proteinExistence type="inferred from homology"/>
<evidence type="ECO:0000313" key="3">
    <source>
        <dbReference type="Proteomes" id="UP000813462"/>
    </source>
</evidence>
<dbReference type="InterPro" id="IPR003676">
    <property type="entry name" value="SAUR_fam"/>
</dbReference>
<dbReference type="Proteomes" id="UP000813462">
    <property type="component" value="Unassembled WGS sequence"/>
</dbReference>
<dbReference type="PANTHER" id="PTHR31175:SF82">
    <property type="entry name" value="AUXIN-RESPONSIVE PROTEIN SAUR65"/>
    <property type="match status" value="1"/>
</dbReference>
<dbReference type="PANTHER" id="PTHR31175">
    <property type="entry name" value="AUXIN-RESPONSIVE FAMILY PROTEIN"/>
    <property type="match status" value="1"/>
</dbReference>
<gene>
    <name evidence="2" type="ORF">FEM48_Zijuj09G0158600</name>
</gene>
<dbReference type="Pfam" id="PF02519">
    <property type="entry name" value="Auxin_inducible"/>
    <property type="match status" value="1"/>
</dbReference>
<evidence type="ECO:0000313" key="2">
    <source>
        <dbReference type="EMBL" id="KAH7518317.1"/>
    </source>
</evidence>